<organism evidence="1 2">
    <name type="scientific">Rhizophagus clarus</name>
    <dbReference type="NCBI Taxonomy" id="94130"/>
    <lineage>
        <taxon>Eukaryota</taxon>
        <taxon>Fungi</taxon>
        <taxon>Fungi incertae sedis</taxon>
        <taxon>Mucoromycota</taxon>
        <taxon>Glomeromycotina</taxon>
        <taxon>Glomeromycetes</taxon>
        <taxon>Glomerales</taxon>
        <taxon>Glomeraceae</taxon>
        <taxon>Rhizophagus</taxon>
    </lineage>
</organism>
<name>A0A8H3M038_9GLOM</name>
<sequence length="149" mass="17442">MVKNEYLTLNKLKVLQIIPKKAKKINEHQKDDSLFVTGYNLEQASRKAAEQFEDKGNPWVITDFKRKNRTKAEEKINIEKKKTGNKSSVIVKRTEYASYFPIRMGVWLDPIPRESKRVWTCTGHYVNAKIIKDLHSVDGWHLCHENNSK</sequence>
<dbReference type="Proteomes" id="UP000615446">
    <property type="component" value="Unassembled WGS sequence"/>
</dbReference>
<comment type="caution">
    <text evidence="1">The sequence shown here is derived from an EMBL/GenBank/DDBJ whole genome shotgun (WGS) entry which is preliminary data.</text>
</comment>
<dbReference type="AlphaFoldDB" id="A0A8H3M038"/>
<protein>
    <submittedName>
        <fullName evidence="1">Uncharacterized protein</fullName>
    </submittedName>
</protein>
<reference evidence="1" key="1">
    <citation type="submission" date="2019-10" db="EMBL/GenBank/DDBJ databases">
        <title>Conservation and host-specific expression of non-tandemly repeated heterogenous ribosome RNA gene in arbuscular mycorrhizal fungi.</title>
        <authorList>
            <person name="Maeda T."/>
            <person name="Kobayashi Y."/>
            <person name="Nakagawa T."/>
            <person name="Ezawa T."/>
            <person name="Yamaguchi K."/>
            <person name="Bino T."/>
            <person name="Nishimoto Y."/>
            <person name="Shigenobu S."/>
            <person name="Kawaguchi M."/>
        </authorList>
    </citation>
    <scope>NUCLEOTIDE SEQUENCE</scope>
    <source>
        <strain evidence="1">HR1</strain>
    </source>
</reference>
<gene>
    <name evidence="1" type="ORF">RCL2_002212300</name>
</gene>
<evidence type="ECO:0000313" key="2">
    <source>
        <dbReference type="Proteomes" id="UP000615446"/>
    </source>
</evidence>
<evidence type="ECO:0000313" key="1">
    <source>
        <dbReference type="EMBL" id="GES95456.1"/>
    </source>
</evidence>
<proteinExistence type="predicted"/>
<dbReference type="EMBL" id="BLAL01000242">
    <property type="protein sequence ID" value="GES95456.1"/>
    <property type="molecule type" value="Genomic_DNA"/>
</dbReference>
<accession>A0A8H3M038</accession>